<dbReference type="AlphaFoldDB" id="A0A9P6VF79"/>
<accession>A0A9P6VF79</accession>
<dbReference type="GO" id="GO:0016628">
    <property type="term" value="F:oxidoreductase activity, acting on the CH-CH group of donors, NAD or NADP as acceptor"/>
    <property type="evidence" value="ECO:0007669"/>
    <property type="project" value="UniProtKB-ARBA"/>
</dbReference>
<dbReference type="Proteomes" id="UP000785200">
    <property type="component" value="Unassembled WGS sequence"/>
</dbReference>
<evidence type="ECO:0000256" key="3">
    <source>
        <dbReference type="ARBA" id="ARBA00023002"/>
    </source>
</evidence>
<dbReference type="PANTHER" id="PTHR22893">
    <property type="entry name" value="NADH OXIDOREDUCTASE-RELATED"/>
    <property type="match status" value="1"/>
</dbReference>
<proteinExistence type="inferred from homology"/>
<dbReference type="GO" id="GO:0010181">
    <property type="term" value="F:FMN binding"/>
    <property type="evidence" value="ECO:0007669"/>
    <property type="project" value="InterPro"/>
</dbReference>
<keyword evidence="6" id="KW-1185">Reference proteome</keyword>
<dbReference type="OrthoDB" id="276546at2759"/>
<dbReference type="GO" id="GO:0005829">
    <property type="term" value="C:cytosol"/>
    <property type="evidence" value="ECO:0007669"/>
    <property type="project" value="UniProtKB-ARBA"/>
</dbReference>
<dbReference type="EMBL" id="VNKQ01000014">
    <property type="protein sequence ID" value="KAG0646732.1"/>
    <property type="molecule type" value="Genomic_DNA"/>
</dbReference>
<dbReference type="InterPro" id="IPR045247">
    <property type="entry name" value="Oye-like"/>
</dbReference>
<evidence type="ECO:0000313" key="6">
    <source>
        <dbReference type="Proteomes" id="UP000785200"/>
    </source>
</evidence>
<comment type="caution">
    <text evidence="5">The sequence shown here is derived from an EMBL/GenBank/DDBJ whole genome shotgun (WGS) entry which is preliminary data.</text>
</comment>
<dbReference type="FunFam" id="3.20.20.70:FF:000059">
    <property type="entry name" value="N-ethylmaleimide reductase, FMN-linked"/>
    <property type="match status" value="1"/>
</dbReference>
<feature type="domain" description="NADH:flavin oxidoreductase/NADH oxidase N-terminal" evidence="4">
    <location>
        <begin position="9"/>
        <end position="273"/>
    </location>
</feature>
<evidence type="ECO:0000256" key="1">
    <source>
        <dbReference type="ARBA" id="ARBA00001917"/>
    </source>
</evidence>
<dbReference type="Gene3D" id="3.20.20.70">
    <property type="entry name" value="Aldolase class I"/>
    <property type="match status" value="1"/>
</dbReference>
<dbReference type="CDD" id="cd02933">
    <property type="entry name" value="OYE_like_FMN"/>
    <property type="match status" value="1"/>
</dbReference>
<dbReference type="InterPro" id="IPR013785">
    <property type="entry name" value="Aldolase_TIM"/>
</dbReference>
<gene>
    <name evidence="5" type="ORF">D0Z07_6221</name>
</gene>
<reference evidence="5" key="1">
    <citation type="submission" date="2019-07" db="EMBL/GenBank/DDBJ databases">
        <title>Hyphodiscus hymeniophilus genome sequencing and assembly.</title>
        <authorList>
            <person name="Kramer G."/>
            <person name="Nodwell J."/>
        </authorList>
    </citation>
    <scope>NUCLEOTIDE SEQUENCE</scope>
    <source>
        <strain evidence="5">ATCC 34498</strain>
    </source>
</reference>
<evidence type="ECO:0000256" key="2">
    <source>
        <dbReference type="ARBA" id="ARBA00005979"/>
    </source>
</evidence>
<dbReference type="Pfam" id="PF00724">
    <property type="entry name" value="Oxidored_FMN"/>
    <property type="match status" value="2"/>
</dbReference>
<feature type="domain" description="NADH:flavin oxidoreductase/NADH oxidase N-terminal" evidence="4">
    <location>
        <begin position="317"/>
        <end position="370"/>
    </location>
</feature>
<comment type="similarity">
    <text evidence="2">Belongs to the NADH:flavin oxidoreductase/NADH oxidase family.</text>
</comment>
<comment type="cofactor">
    <cofactor evidence="1">
        <name>FMN</name>
        <dbReference type="ChEBI" id="CHEBI:58210"/>
    </cofactor>
</comment>
<organism evidence="5 6">
    <name type="scientific">Hyphodiscus hymeniophilus</name>
    <dbReference type="NCBI Taxonomy" id="353542"/>
    <lineage>
        <taxon>Eukaryota</taxon>
        <taxon>Fungi</taxon>
        <taxon>Dikarya</taxon>
        <taxon>Ascomycota</taxon>
        <taxon>Pezizomycotina</taxon>
        <taxon>Leotiomycetes</taxon>
        <taxon>Helotiales</taxon>
        <taxon>Hyphodiscaceae</taxon>
        <taxon>Hyphodiscus</taxon>
    </lineage>
</organism>
<name>A0A9P6VF79_9HELO</name>
<dbReference type="InterPro" id="IPR001155">
    <property type="entry name" value="OxRdtase_FMN_N"/>
</dbReference>
<dbReference type="SUPFAM" id="SSF51395">
    <property type="entry name" value="FMN-linked oxidoreductases"/>
    <property type="match status" value="1"/>
</dbReference>
<evidence type="ECO:0000259" key="4">
    <source>
        <dbReference type="Pfam" id="PF00724"/>
    </source>
</evidence>
<evidence type="ECO:0000313" key="5">
    <source>
        <dbReference type="EMBL" id="KAG0646732.1"/>
    </source>
</evidence>
<protein>
    <submittedName>
        <fullName evidence="5">12-oxophytodienoate-10</fullName>
    </submittedName>
</protein>
<dbReference type="PANTHER" id="PTHR22893:SF93">
    <property type="entry name" value="HYPOTHETICAL OXIDOREDUCTASE (EUROFUNG)"/>
    <property type="match status" value="1"/>
</dbReference>
<keyword evidence="3" id="KW-0560">Oxidoreductase</keyword>
<sequence length="389" mass="42924">MTLEDILQSPFDLSLNRLSHRIVLAPMTRMRASEYGIPNATAAQYYAQRATPNGLMISEGVVVHPRGKGFPNTPGIWTHEQIEAWKPITSAVKARGGVFFAQLWHVGRVTVPSQTGGLPGLASTDTPLPGNHLLFGEEDGEEPYVRGEAMSREDIASVVSEFAQAAKNAIKAGFDGIEIHGGNGYLLDTFVHNNINDRTDEYGGSLENRLRFPLEVVDAVVSEIGHQRTAIRIAPFHVLQQTLDSNRIETFSKYTEELEKRHLAYVHMVEPRYDQLSTEGAFSGKIKRVPGAGGDCAALPLKEAKDVSVGEFSLWTFRRILKETPLIGAGGYCGDTARDAIAEGRIDLVAFGRYFTSNADLADRILEQKPLKKYDRKTFYTPGVEGYLE</sequence>